<dbReference type="PANTHER" id="PTHR42886">
    <property type="entry name" value="RE40534P-RELATED"/>
    <property type="match status" value="1"/>
</dbReference>
<dbReference type="InterPro" id="IPR029058">
    <property type="entry name" value="AB_hydrolase_fold"/>
</dbReference>
<name>A0AAJ4GEX1_LIMFE</name>
<evidence type="ECO:0000313" key="2">
    <source>
        <dbReference type="EMBL" id="QIX59053.1"/>
    </source>
</evidence>
<evidence type="ECO:0000313" key="3">
    <source>
        <dbReference type="Proteomes" id="UP000503169"/>
    </source>
</evidence>
<sequence length="251" mass="27407">MEVAIKSAGLTLRGLLEGSDQVPNDRIAILMHGFKGDLGYTEENLLNQLAHRLNDQGLATLRFDFAGCGKSDGQFSDMTVLSELQDGMKIIDYARQEVQAKEIILVGHSQGGVVASMLAAYYRDVIDKLVLLAPAATLKDDALIGTCQGTTYDPNHIPDYVTVGGFKVGGDYFRTAQLLPIYETAQHYAGPVLMIHGLADTVVDPKASQKYNVMYQNGVIHFLEGASHQLRGDGDQRETTLQLVADFVNHH</sequence>
<dbReference type="PANTHER" id="PTHR42886:SF29">
    <property type="entry name" value="PUMMELIG, ISOFORM A"/>
    <property type="match status" value="1"/>
</dbReference>
<proteinExistence type="predicted"/>
<organism evidence="2 3">
    <name type="scientific">Limosilactobacillus fermentum</name>
    <name type="common">Lactobacillus fermentum</name>
    <dbReference type="NCBI Taxonomy" id="1613"/>
    <lineage>
        <taxon>Bacteria</taxon>
        <taxon>Bacillati</taxon>
        <taxon>Bacillota</taxon>
        <taxon>Bacilli</taxon>
        <taxon>Lactobacillales</taxon>
        <taxon>Lactobacillaceae</taxon>
        <taxon>Limosilactobacillus</taxon>
    </lineage>
</organism>
<dbReference type="EMBL" id="CP050919">
    <property type="protein sequence ID" value="QIX59053.1"/>
    <property type="molecule type" value="Genomic_DNA"/>
</dbReference>
<dbReference type="AlphaFoldDB" id="A0AAJ4GEX1"/>
<dbReference type="InterPro" id="IPR022742">
    <property type="entry name" value="Hydrolase_4"/>
</dbReference>
<dbReference type="Gene3D" id="3.40.50.1820">
    <property type="entry name" value="alpha/beta hydrolase"/>
    <property type="match status" value="1"/>
</dbReference>
<feature type="domain" description="Serine aminopeptidase S33" evidence="1">
    <location>
        <begin position="28"/>
        <end position="141"/>
    </location>
</feature>
<dbReference type="SUPFAM" id="SSF53474">
    <property type="entry name" value="alpha/beta-Hydrolases"/>
    <property type="match status" value="1"/>
</dbReference>
<dbReference type="Proteomes" id="UP000503169">
    <property type="component" value="Chromosome"/>
</dbReference>
<dbReference type="Pfam" id="PF12146">
    <property type="entry name" value="Hydrolase_4"/>
    <property type="match status" value="1"/>
</dbReference>
<reference evidence="2 3" key="1">
    <citation type="submission" date="2020-04" db="EMBL/GenBank/DDBJ databases">
        <title>Novel strain L. Fermentum HFD1 producer antibacterial peptides.</title>
        <authorList>
            <person name="Ozhegov G.D."/>
            <person name="Pavlova A.S."/>
            <person name="Zhuravleva D.E."/>
            <person name="Gogoleva N.V."/>
            <person name="Shagimardanova E.I."/>
            <person name="Markelova M.I."/>
            <person name="Yarullina D.R."/>
            <person name="Kayumov A.R."/>
        </authorList>
    </citation>
    <scope>NUCLEOTIDE SEQUENCE [LARGE SCALE GENOMIC DNA]</scope>
    <source>
        <strain evidence="2 3">HFD1</strain>
    </source>
</reference>
<evidence type="ECO:0000259" key="1">
    <source>
        <dbReference type="Pfam" id="PF12146"/>
    </source>
</evidence>
<accession>A0AAJ4GEX1</accession>
<dbReference type="RefSeq" id="WP_168183579.1">
    <property type="nucleotide sequence ID" value="NZ_CP050919.1"/>
</dbReference>
<protein>
    <recommendedName>
        <fullName evidence="1">Serine aminopeptidase S33 domain-containing protein</fullName>
    </recommendedName>
</protein>
<gene>
    <name evidence="2" type="ORF">HCY95_01492</name>
</gene>